<evidence type="ECO:0000313" key="6">
    <source>
        <dbReference type="Proteomes" id="UP000054408"/>
    </source>
</evidence>
<dbReference type="GeneID" id="25563452"/>
<dbReference type="Proteomes" id="UP000054408">
    <property type="component" value="Unassembled WGS sequence"/>
</dbReference>
<dbReference type="OrthoDB" id="6256716at2759"/>
<dbReference type="UniPathway" id="UPA00196"/>
<keyword evidence="5" id="KW-0328">Glycosyltransferase</keyword>
<keyword evidence="3" id="KW-1133">Transmembrane helix</keyword>
<feature type="domain" description="Phosphatidylinositol N-acetylglucosaminyltransferase subunit H conserved" evidence="4">
    <location>
        <begin position="80"/>
        <end position="143"/>
    </location>
</feature>
<dbReference type="PANTHER" id="PTHR15231">
    <property type="entry name" value="PHOSPHATIDYLINOSITOL N-ACETYLGLUCOSAMINYLTRANSFERASE SUBUNIT H"/>
    <property type="match status" value="1"/>
</dbReference>
<dbReference type="STRING" id="461836.A0A0L0D6F9"/>
<dbReference type="PANTHER" id="PTHR15231:SF1">
    <property type="entry name" value="PHOSPHATIDYLINOSITOL N-ACETYLGLUCOSAMINYLTRANSFERASE SUBUNIT H"/>
    <property type="match status" value="1"/>
</dbReference>
<evidence type="ECO:0000256" key="1">
    <source>
        <dbReference type="ARBA" id="ARBA00004687"/>
    </source>
</evidence>
<evidence type="ECO:0000256" key="2">
    <source>
        <dbReference type="ARBA" id="ARBA00009610"/>
    </source>
</evidence>
<dbReference type="InterPro" id="IPR019328">
    <property type="entry name" value="PIGH-H_dom"/>
</dbReference>
<keyword evidence="5" id="KW-0808">Transferase</keyword>
<dbReference type="InterPro" id="IPR044215">
    <property type="entry name" value="PIG-H"/>
</dbReference>
<feature type="transmembrane region" description="Helical" evidence="3">
    <location>
        <begin position="53"/>
        <end position="71"/>
    </location>
</feature>
<dbReference type="RefSeq" id="XP_013759135.1">
    <property type="nucleotide sequence ID" value="XM_013903681.1"/>
</dbReference>
<dbReference type="AlphaFoldDB" id="A0A0L0D6F9"/>
<dbReference type="EMBL" id="GL349448">
    <property type="protein sequence ID" value="KNC47651.1"/>
    <property type="molecule type" value="Genomic_DNA"/>
</dbReference>
<evidence type="ECO:0000259" key="4">
    <source>
        <dbReference type="Pfam" id="PF10181"/>
    </source>
</evidence>
<keyword evidence="6" id="KW-1185">Reference proteome</keyword>
<evidence type="ECO:0000313" key="5">
    <source>
        <dbReference type="EMBL" id="KNC47651.1"/>
    </source>
</evidence>
<dbReference type="GO" id="GO:0016757">
    <property type="term" value="F:glycosyltransferase activity"/>
    <property type="evidence" value="ECO:0007669"/>
    <property type="project" value="UniProtKB-KW"/>
</dbReference>
<reference evidence="5 6" key="1">
    <citation type="submission" date="2010-05" db="EMBL/GenBank/DDBJ databases">
        <title>The Genome Sequence of Thecamonas trahens ATCC 50062.</title>
        <authorList>
            <consortium name="The Broad Institute Genome Sequencing Platform"/>
            <person name="Russ C."/>
            <person name="Cuomo C."/>
            <person name="Shea T."/>
            <person name="Young S.K."/>
            <person name="Zeng Q."/>
            <person name="Koehrsen M."/>
            <person name="Haas B."/>
            <person name="Borodovsky M."/>
            <person name="Guigo R."/>
            <person name="Alvarado L."/>
            <person name="Berlin A."/>
            <person name="Bochicchio J."/>
            <person name="Borenstein D."/>
            <person name="Chapman S."/>
            <person name="Chen Z."/>
            <person name="Freedman E."/>
            <person name="Gellesch M."/>
            <person name="Goldberg J."/>
            <person name="Griggs A."/>
            <person name="Gujja S."/>
            <person name="Heilman E."/>
            <person name="Heiman D."/>
            <person name="Hepburn T."/>
            <person name="Howarth C."/>
            <person name="Jen D."/>
            <person name="Larson L."/>
            <person name="Mehta T."/>
            <person name="Park D."/>
            <person name="Pearson M."/>
            <person name="Roberts A."/>
            <person name="Saif S."/>
            <person name="Shenoy N."/>
            <person name="Sisk P."/>
            <person name="Stolte C."/>
            <person name="Sykes S."/>
            <person name="Thomson T."/>
            <person name="Walk T."/>
            <person name="White J."/>
            <person name="Yandava C."/>
            <person name="Burger G."/>
            <person name="Gray M.W."/>
            <person name="Holland P.W.H."/>
            <person name="King N."/>
            <person name="Lang F.B.F."/>
            <person name="Roger A.J."/>
            <person name="Ruiz-Trillo I."/>
            <person name="Lander E."/>
            <person name="Nusbaum C."/>
        </authorList>
    </citation>
    <scope>NUCLEOTIDE SEQUENCE [LARGE SCALE GENOMIC DNA]</scope>
    <source>
        <strain evidence="5 6">ATCC 50062</strain>
    </source>
</reference>
<dbReference type="Pfam" id="PF10181">
    <property type="entry name" value="PIG-H"/>
    <property type="match status" value="1"/>
</dbReference>
<protein>
    <submittedName>
        <fullName evidence="5">Phosphatidylinositol N-acetylglucosaminyltransferase</fullName>
    </submittedName>
</protein>
<keyword evidence="3" id="KW-0812">Transmembrane</keyword>
<keyword evidence="3" id="KW-0472">Membrane</keyword>
<name>A0A0L0D6F9_THETB</name>
<dbReference type="GO" id="GO:0000506">
    <property type="term" value="C:glycosylphosphatidylinositol-N-acetylglucosaminyltransferase (GPI-GnT) complex"/>
    <property type="evidence" value="ECO:0007669"/>
    <property type="project" value="InterPro"/>
</dbReference>
<proteinExistence type="inferred from homology"/>
<comment type="similarity">
    <text evidence="2">Belongs to the PIGH family.</text>
</comment>
<dbReference type="GO" id="GO:0006506">
    <property type="term" value="P:GPI anchor biosynthetic process"/>
    <property type="evidence" value="ECO:0007669"/>
    <property type="project" value="UniProtKB-UniPathway"/>
</dbReference>
<gene>
    <name evidence="5" type="ORF">AMSG_03881</name>
</gene>
<accession>A0A0L0D6F9</accession>
<evidence type="ECO:0000256" key="3">
    <source>
        <dbReference type="SAM" id="Phobius"/>
    </source>
</evidence>
<sequence length="168" mass="18764">MSLTFESVAATHDAREFVVSRDAPVVSRLDRVVVGIAASLVAVTAAVSESDSVSWSVALLVVLLLGWRFLVIRARVVSESILVLRDLGMQLESTTVFGAKSYRFVEKERILEVVLNEGVDCHQVIYYLAVVVKGERDMLLVFPELKPRLPVLRNVFVEMREVLFNRGC</sequence>
<dbReference type="eggNOG" id="KOG4551">
    <property type="taxonomic scope" value="Eukaryota"/>
</dbReference>
<comment type="pathway">
    <text evidence="1">Glycolipid biosynthesis; glycosylphosphatidylinositol-anchor biosynthesis.</text>
</comment>
<dbReference type="OMA" id="TIHHESL"/>
<organism evidence="5 6">
    <name type="scientific">Thecamonas trahens ATCC 50062</name>
    <dbReference type="NCBI Taxonomy" id="461836"/>
    <lineage>
        <taxon>Eukaryota</taxon>
        <taxon>Apusozoa</taxon>
        <taxon>Apusomonadida</taxon>
        <taxon>Apusomonadidae</taxon>
        <taxon>Thecamonas</taxon>
    </lineage>
</organism>